<reference evidence="9 10" key="1">
    <citation type="submission" date="2021-12" db="EMBL/GenBank/DDBJ databases">
        <title>Genome sequencing of bacteria with rrn-lacking chromosome and rrn-plasmid.</title>
        <authorList>
            <person name="Anda M."/>
            <person name="Iwasaki W."/>
        </authorList>
    </citation>
    <scope>NUCLEOTIDE SEQUENCE [LARGE SCALE GENOMIC DNA]</scope>
    <source>
        <strain evidence="9 10">NBRC 15940</strain>
    </source>
</reference>
<dbReference type="FunFam" id="3.30.565.10:FF:000010">
    <property type="entry name" value="Sensor histidine kinase RcsC"/>
    <property type="match status" value="1"/>
</dbReference>
<keyword evidence="4" id="KW-0902">Two-component regulatory system</keyword>
<dbReference type="InterPro" id="IPR001610">
    <property type="entry name" value="PAC"/>
</dbReference>
<evidence type="ECO:0000313" key="10">
    <source>
        <dbReference type="Proteomes" id="UP001310022"/>
    </source>
</evidence>
<feature type="domain" description="PAC" evidence="8">
    <location>
        <begin position="460"/>
        <end position="515"/>
    </location>
</feature>
<dbReference type="InterPro" id="IPR036890">
    <property type="entry name" value="HATPase_C_sf"/>
</dbReference>
<dbReference type="PANTHER" id="PTHR45339">
    <property type="entry name" value="HYBRID SIGNAL TRANSDUCTION HISTIDINE KINASE J"/>
    <property type="match status" value="1"/>
</dbReference>
<feature type="domain" description="PAC" evidence="8">
    <location>
        <begin position="328"/>
        <end position="385"/>
    </location>
</feature>
<dbReference type="SMART" id="SM00448">
    <property type="entry name" value="REC"/>
    <property type="match status" value="1"/>
</dbReference>
<evidence type="ECO:0000259" key="6">
    <source>
        <dbReference type="PROSITE" id="PS50109"/>
    </source>
</evidence>
<dbReference type="Gene3D" id="3.30.450.20">
    <property type="entry name" value="PAS domain"/>
    <property type="match status" value="2"/>
</dbReference>
<dbReference type="RefSeq" id="WP_338238896.1">
    <property type="nucleotide sequence ID" value="NZ_BQKE01000003.1"/>
</dbReference>
<dbReference type="CDD" id="cd16922">
    <property type="entry name" value="HATPase_EvgS-ArcB-TorS-like"/>
    <property type="match status" value="1"/>
</dbReference>
<dbReference type="SUPFAM" id="SSF55874">
    <property type="entry name" value="ATPase domain of HSP90 chaperone/DNA topoisomerase II/histidine kinase"/>
    <property type="match status" value="1"/>
</dbReference>
<dbReference type="SMART" id="SM00388">
    <property type="entry name" value="HisKA"/>
    <property type="match status" value="1"/>
</dbReference>
<dbReference type="NCBIfam" id="TIGR00229">
    <property type="entry name" value="sensory_box"/>
    <property type="match status" value="1"/>
</dbReference>
<dbReference type="InterPro" id="IPR004358">
    <property type="entry name" value="Sig_transdc_His_kin-like_C"/>
</dbReference>
<dbReference type="SUPFAM" id="SSF47384">
    <property type="entry name" value="Homodimeric domain of signal transducing histidine kinase"/>
    <property type="match status" value="1"/>
</dbReference>
<dbReference type="InterPro" id="IPR003661">
    <property type="entry name" value="HisK_dim/P_dom"/>
</dbReference>
<dbReference type="InterPro" id="IPR036097">
    <property type="entry name" value="HisK_dim/P_sf"/>
</dbReference>
<dbReference type="Pfam" id="PF00072">
    <property type="entry name" value="Response_reg"/>
    <property type="match status" value="1"/>
</dbReference>
<dbReference type="PRINTS" id="PR00344">
    <property type="entry name" value="BCTRLSENSOR"/>
</dbReference>
<dbReference type="SMART" id="SM00086">
    <property type="entry name" value="PAC"/>
    <property type="match status" value="2"/>
</dbReference>
<dbReference type="SUPFAM" id="SSF55785">
    <property type="entry name" value="PYP-like sensor domain (PAS domain)"/>
    <property type="match status" value="2"/>
</dbReference>
<proteinExistence type="predicted"/>
<keyword evidence="9" id="KW-0418">Kinase</keyword>
<dbReference type="Pfam" id="PF00512">
    <property type="entry name" value="HisKA"/>
    <property type="match status" value="1"/>
</dbReference>
<dbReference type="SMART" id="SM00387">
    <property type="entry name" value="HATPase_c"/>
    <property type="match status" value="1"/>
</dbReference>
<name>A0AAN4W129_9BACT</name>
<evidence type="ECO:0000256" key="5">
    <source>
        <dbReference type="PROSITE-ProRule" id="PRU00169"/>
    </source>
</evidence>
<dbReference type="Pfam" id="PF13426">
    <property type="entry name" value="PAS_9"/>
    <property type="match status" value="1"/>
</dbReference>
<dbReference type="EMBL" id="BQKE01000003">
    <property type="protein sequence ID" value="GJM63779.1"/>
    <property type="molecule type" value="Genomic_DNA"/>
</dbReference>
<dbReference type="Pfam" id="PF13188">
    <property type="entry name" value="PAS_8"/>
    <property type="match status" value="1"/>
</dbReference>
<protein>
    <recommendedName>
        <fullName evidence="2">histidine kinase</fullName>
        <ecNumber evidence="2">2.7.13.3</ecNumber>
    </recommendedName>
</protein>
<sequence length="893" mass="101562">MNRSFTGPFLKLQRSQNEEDLSYNFQQVISEVLPELELLAFYLVDHSNGRLCRHFFKQNDWVNESNLRSTVLWMVWENKEMAPAEALNPSIMRFPIYADGKIVGAVFFNSSVKIPKPSLLLLESLIFQIGNLYQLHYQQYKSKEIEKRVIQLSKISNNSPDPLVIVDQSGMIAYANPASTDMLHGLKMSEGGKVIEAWQLVCEEVLSEKRTVQLQVVSREKTYQLSFHNHEQEYLLTIYGKDISALKNMESDLRNQKAFFEDIFNEIPTDLVVFNEFHEYLFVNPKAIKDKNIRQWIIGKNDFDYCRMKGISSDLALTRQELFEEIKASGEIREITEIKRNGLEVKEAILRRMLPVFSANGDLKYMIGFGIDITGLIQAEQDSQFATKQLRLVLSASNDGFWDWDLENDTIFFSQRAQELIGIPFPRMKPSALKWSTFVLDEHKRNFLSMIESLSKGEQEKGEGLFQYRLENGALRYVLTRIIAVRDEKANKVVRIVGANTDVTPLKEKEEELSKAKEEAELANQAQSQFLSTMSHEIRTPLNAVIGFVNILLQEQPQPHQLDYLHSLNFAANNLLSLVNDILDFNKIQANKIELEQIAFDFPALLQEVLQVMKFRAEDKGIYLKGVMDAALPQRVISDPTRLSQIFNNLLGNAIKFTDTGGVIFKASLLKDFKDKALVLFEFIDTGIGIEHEAILRVFDSFSQADNTTTRKFGGTGLGLSITQKLVGLLGGEIKIKSQPARGSNFYFELEILKAKQGGCLSYNMAHDDLKQLPKEFRVLLVDDNPMNIKVAKRLLENEGAMVTVANNGRQAVDIAALDAFDIIFMDLSMPVMDGYEATLRIRQFDAKTPIIALTADALSDVRDRVFNIGMNDFMTKPFSPKVLKEKLSGHLV</sequence>
<dbReference type="Gene3D" id="1.10.287.130">
    <property type="match status" value="1"/>
</dbReference>
<evidence type="ECO:0000256" key="2">
    <source>
        <dbReference type="ARBA" id="ARBA00012438"/>
    </source>
</evidence>
<feature type="modified residue" description="4-aspartylphosphate" evidence="5">
    <location>
        <position position="827"/>
    </location>
</feature>
<dbReference type="InterPro" id="IPR001789">
    <property type="entry name" value="Sig_transdc_resp-reg_receiver"/>
</dbReference>
<dbReference type="GO" id="GO:0000155">
    <property type="term" value="F:phosphorelay sensor kinase activity"/>
    <property type="evidence" value="ECO:0007669"/>
    <property type="project" value="InterPro"/>
</dbReference>
<feature type="domain" description="Histidine kinase" evidence="6">
    <location>
        <begin position="533"/>
        <end position="754"/>
    </location>
</feature>
<dbReference type="Gene3D" id="3.40.50.2300">
    <property type="match status" value="1"/>
</dbReference>
<dbReference type="InterPro" id="IPR000700">
    <property type="entry name" value="PAS-assoc_C"/>
</dbReference>
<evidence type="ECO:0000259" key="8">
    <source>
        <dbReference type="PROSITE" id="PS50113"/>
    </source>
</evidence>
<dbReference type="Gene3D" id="3.30.565.10">
    <property type="entry name" value="Histidine kinase-like ATPase, C-terminal domain"/>
    <property type="match status" value="1"/>
</dbReference>
<dbReference type="SMART" id="SM00091">
    <property type="entry name" value="PAS"/>
    <property type="match status" value="2"/>
</dbReference>
<dbReference type="PROSITE" id="PS50110">
    <property type="entry name" value="RESPONSE_REGULATORY"/>
    <property type="match status" value="1"/>
</dbReference>
<evidence type="ECO:0000259" key="7">
    <source>
        <dbReference type="PROSITE" id="PS50110"/>
    </source>
</evidence>
<evidence type="ECO:0000256" key="4">
    <source>
        <dbReference type="ARBA" id="ARBA00023012"/>
    </source>
</evidence>
<dbReference type="InterPro" id="IPR000014">
    <property type="entry name" value="PAS"/>
</dbReference>
<feature type="domain" description="Response regulatory" evidence="7">
    <location>
        <begin position="778"/>
        <end position="892"/>
    </location>
</feature>
<dbReference type="PROSITE" id="PS50113">
    <property type="entry name" value="PAC"/>
    <property type="match status" value="2"/>
</dbReference>
<evidence type="ECO:0000256" key="3">
    <source>
        <dbReference type="ARBA" id="ARBA00022553"/>
    </source>
</evidence>
<dbReference type="PROSITE" id="PS50109">
    <property type="entry name" value="HIS_KIN"/>
    <property type="match status" value="1"/>
</dbReference>
<dbReference type="Proteomes" id="UP001310022">
    <property type="component" value="Unassembled WGS sequence"/>
</dbReference>
<keyword evidence="3 5" id="KW-0597">Phosphoprotein</keyword>
<dbReference type="EC" id="2.7.13.3" evidence="2"/>
<dbReference type="CDD" id="cd00082">
    <property type="entry name" value="HisKA"/>
    <property type="match status" value="1"/>
</dbReference>
<gene>
    <name evidence="9" type="ORF">PEDI_43310</name>
</gene>
<dbReference type="InterPro" id="IPR005467">
    <property type="entry name" value="His_kinase_dom"/>
</dbReference>
<dbReference type="SUPFAM" id="SSF52172">
    <property type="entry name" value="CheY-like"/>
    <property type="match status" value="1"/>
</dbReference>
<dbReference type="InterPro" id="IPR003594">
    <property type="entry name" value="HATPase_dom"/>
</dbReference>
<dbReference type="InterPro" id="IPR011006">
    <property type="entry name" value="CheY-like_superfamily"/>
</dbReference>
<dbReference type="CDD" id="cd17546">
    <property type="entry name" value="REC_hyHK_CKI1_RcsC-like"/>
    <property type="match status" value="1"/>
</dbReference>
<dbReference type="Pfam" id="PF02518">
    <property type="entry name" value="HATPase_c"/>
    <property type="match status" value="1"/>
</dbReference>
<dbReference type="PANTHER" id="PTHR45339:SF1">
    <property type="entry name" value="HYBRID SIGNAL TRANSDUCTION HISTIDINE KINASE J"/>
    <property type="match status" value="1"/>
</dbReference>
<keyword evidence="10" id="KW-1185">Reference proteome</keyword>
<comment type="catalytic activity">
    <reaction evidence="1">
        <text>ATP + protein L-histidine = ADP + protein N-phospho-L-histidine.</text>
        <dbReference type="EC" id="2.7.13.3"/>
    </reaction>
</comment>
<accession>A0AAN4W129</accession>
<keyword evidence="9" id="KW-0808">Transferase</keyword>
<evidence type="ECO:0000313" key="9">
    <source>
        <dbReference type="EMBL" id="GJM63779.1"/>
    </source>
</evidence>
<organism evidence="9 10">
    <name type="scientific">Persicobacter diffluens</name>
    <dbReference type="NCBI Taxonomy" id="981"/>
    <lineage>
        <taxon>Bacteria</taxon>
        <taxon>Pseudomonadati</taxon>
        <taxon>Bacteroidota</taxon>
        <taxon>Cytophagia</taxon>
        <taxon>Cytophagales</taxon>
        <taxon>Persicobacteraceae</taxon>
        <taxon>Persicobacter</taxon>
    </lineage>
</organism>
<comment type="caution">
    <text evidence="9">The sequence shown here is derived from an EMBL/GenBank/DDBJ whole genome shotgun (WGS) entry which is preliminary data.</text>
</comment>
<evidence type="ECO:0000256" key="1">
    <source>
        <dbReference type="ARBA" id="ARBA00000085"/>
    </source>
</evidence>
<dbReference type="InterPro" id="IPR035965">
    <property type="entry name" value="PAS-like_dom_sf"/>
</dbReference>
<dbReference type="CDD" id="cd00130">
    <property type="entry name" value="PAS"/>
    <property type="match status" value="1"/>
</dbReference>
<dbReference type="AlphaFoldDB" id="A0AAN4W129"/>